<comment type="caution">
    <text evidence="16">The sequence shown here is derived from an EMBL/GenBank/DDBJ whole genome shotgun (WGS) entry which is preliminary data.</text>
</comment>
<evidence type="ECO:0008006" key="18">
    <source>
        <dbReference type="Google" id="ProtNLM"/>
    </source>
</evidence>
<dbReference type="GO" id="GO:0005694">
    <property type="term" value="C:chromosome"/>
    <property type="evidence" value="ECO:0007669"/>
    <property type="project" value="UniProtKB-ARBA"/>
</dbReference>
<dbReference type="InterPro" id="IPR027417">
    <property type="entry name" value="P-loop_NTPase"/>
</dbReference>
<feature type="domain" description="Helicase SEN1 beta-barrel" evidence="15">
    <location>
        <begin position="1501"/>
        <end position="1606"/>
    </location>
</feature>
<proteinExistence type="predicted"/>
<feature type="repeat" description="Solcar" evidence="10">
    <location>
        <begin position="54"/>
        <end position="137"/>
    </location>
</feature>
<feature type="transmembrane region" description="Helical" evidence="12">
    <location>
        <begin position="220"/>
        <end position="243"/>
    </location>
</feature>
<dbReference type="InterPro" id="IPR002067">
    <property type="entry name" value="MCP"/>
</dbReference>
<dbReference type="Gene3D" id="1.50.40.10">
    <property type="entry name" value="Mitochondrial carrier domain"/>
    <property type="match status" value="1"/>
</dbReference>
<protein>
    <recommendedName>
        <fullName evidence="18">P-loop containing nucleoside triphosphate hydrolases superfamily protein</fullName>
    </recommendedName>
</protein>
<dbReference type="Pfam" id="PF13086">
    <property type="entry name" value="AAA_11"/>
    <property type="match status" value="1"/>
</dbReference>
<keyword evidence="4" id="KW-0677">Repeat</keyword>
<dbReference type="EMBL" id="JADGMS010000010">
    <property type="protein sequence ID" value="KAF9675112.1"/>
    <property type="molecule type" value="Genomic_DNA"/>
</dbReference>
<dbReference type="Pfam" id="PF13087">
    <property type="entry name" value="AAA_12"/>
    <property type="match status" value="1"/>
</dbReference>
<keyword evidence="7" id="KW-0347">Helicase</keyword>
<dbReference type="CDD" id="cd18042">
    <property type="entry name" value="DEXXQc_SETX"/>
    <property type="match status" value="1"/>
</dbReference>
<organism evidence="16 17">
    <name type="scientific">Salix dunnii</name>
    <dbReference type="NCBI Taxonomy" id="1413687"/>
    <lineage>
        <taxon>Eukaryota</taxon>
        <taxon>Viridiplantae</taxon>
        <taxon>Streptophyta</taxon>
        <taxon>Embryophyta</taxon>
        <taxon>Tracheophyta</taxon>
        <taxon>Spermatophyta</taxon>
        <taxon>Magnoliopsida</taxon>
        <taxon>eudicotyledons</taxon>
        <taxon>Gunneridae</taxon>
        <taxon>Pentapetalae</taxon>
        <taxon>rosids</taxon>
        <taxon>fabids</taxon>
        <taxon>Malpighiales</taxon>
        <taxon>Salicaceae</taxon>
        <taxon>Saliceae</taxon>
        <taxon>Salix</taxon>
    </lineage>
</organism>
<dbReference type="PRINTS" id="PR00926">
    <property type="entry name" value="MITOCARRIER"/>
</dbReference>
<feature type="repeat" description="Solcar" evidence="10">
    <location>
        <begin position="259"/>
        <end position="349"/>
    </location>
</feature>
<feature type="region of interest" description="Disordered" evidence="11">
    <location>
        <begin position="2355"/>
        <end position="2414"/>
    </location>
</feature>
<evidence type="ECO:0000256" key="8">
    <source>
        <dbReference type="ARBA" id="ARBA00022840"/>
    </source>
</evidence>
<dbReference type="InterPro" id="IPR041679">
    <property type="entry name" value="DNA2/NAM7-like_C"/>
</dbReference>
<feature type="compositionally biased region" description="Basic and acidic residues" evidence="11">
    <location>
        <begin position="2387"/>
        <end position="2414"/>
    </location>
</feature>
<dbReference type="GO" id="GO:0004386">
    <property type="term" value="F:helicase activity"/>
    <property type="evidence" value="ECO:0007669"/>
    <property type="project" value="UniProtKB-KW"/>
</dbReference>
<evidence type="ECO:0000256" key="2">
    <source>
        <dbReference type="ARBA" id="ARBA00022448"/>
    </source>
</evidence>
<feature type="domain" description="DNA2/NAM7 helicase-like C-terminal" evidence="14">
    <location>
        <begin position="2047"/>
        <end position="2253"/>
    </location>
</feature>
<evidence type="ECO:0000256" key="12">
    <source>
        <dbReference type="SAM" id="Phobius"/>
    </source>
</evidence>
<keyword evidence="8" id="KW-0067">ATP-binding</keyword>
<evidence type="ECO:0000256" key="9">
    <source>
        <dbReference type="ARBA" id="ARBA00023136"/>
    </source>
</evidence>
<name>A0A835MQF1_9ROSI</name>
<keyword evidence="9 10" id="KW-0472">Membrane</keyword>
<keyword evidence="12" id="KW-1133">Transmembrane helix</keyword>
<dbReference type="CDD" id="cd18808">
    <property type="entry name" value="SF1_C_Upf1"/>
    <property type="match status" value="1"/>
</dbReference>
<feature type="compositionally biased region" description="Polar residues" evidence="11">
    <location>
        <begin position="2544"/>
        <end position="2558"/>
    </location>
</feature>
<feature type="region of interest" description="Disordered" evidence="11">
    <location>
        <begin position="2495"/>
        <end position="2558"/>
    </location>
</feature>
<feature type="region of interest" description="Disordered" evidence="11">
    <location>
        <begin position="1240"/>
        <end position="1329"/>
    </location>
</feature>
<feature type="compositionally biased region" description="Polar residues" evidence="11">
    <location>
        <begin position="2508"/>
        <end position="2524"/>
    </location>
</feature>
<keyword evidence="5" id="KW-0547">Nucleotide-binding</keyword>
<dbReference type="GO" id="GO:0016020">
    <property type="term" value="C:membrane"/>
    <property type="evidence" value="ECO:0007669"/>
    <property type="project" value="UniProtKB-SubCell"/>
</dbReference>
<dbReference type="GO" id="GO:0016787">
    <property type="term" value="F:hydrolase activity"/>
    <property type="evidence" value="ECO:0007669"/>
    <property type="project" value="UniProtKB-KW"/>
</dbReference>
<keyword evidence="2" id="KW-0813">Transport</keyword>
<evidence type="ECO:0000259" key="15">
    <source>
        <dbReference type="Pfam" id="PF23576"/>
    </source>
</evidence>
<evidence type="ECO:0000256" key="1">
    <source>
        <dbReference type="ARBA" id="ARBA00004141"/>
    </source>
</evidence>
<feature type="compositionally biased region" description="Basic and acidic residues" evidence="11">
    <location>
        <begin position="2458"/>
        <end position="2470"/>
    </location>
</feature>
<dbReference type="InterPro" id="IPR018108">
    <property type="entry name" value="MCP_transmembrane"/>
</dbReference>
<sequence length="2558" mass="286877">MDFENESQKKKCEVFGDVYGGITMVLPKEIDDRISLPSPPFELRSHLPDLKLLTREVGEFLSGALAGVMTKAVLAPLETIRTRMVVGVGSRNISGSFLEIIEQQGWQGLWAGNAINMLRIIPTQAIELGTFECVKRTMTSAQEKWSQCECPTVQLGPVSLNFSLSWISPVAVAGAAAGIVSTLACHPLEVLKDRLTVSRDVYPNLSIAIRKIYKDGGIGAFYAGISPTLMGMLPYSTCYYFMYETMKTSYCKAKNKKSLNRPEMLLIGALAGFTASTLSFPLEVARKRLMAGTLQGKCPPHMAAAISEVIREEGLRGLYRGFADTFKYLISLPTEEHIWCGNFDLMAPLLETFYNYYKDDRQESPLRLLWKRMSGEMQHCIQCVSQHHQAQEMYDKEYEMSSIGPLLEVLRSIDEERVTHHLREINDRLKKQEYDPLRDNVGVVSLMYEVLMFPVLLDDQSLLSEFELFIEAVDNMHELALSGHQQFPGVYALLFLNRRVRTVGRRLARSMEKLRGATDLEPLQPLLNKFIGFLETEILPSASKTSRPRAQLERLSIWLGITSLLEFLEPPAFEEGILERYPIFFDIVLNHISGDSAEFSHASLEALQDGEHEKQRRHFLYFLLHQVPVSSNFNVLTRKLACKIAILIVHRGYKMNPPCPPFECAHMWGPSLVASLKDSSLHSALRQPAFDLIQIILVSDAAALLSTMWSNHKIIDADIKTFLELNDDVKDEDRLPFAIDLEDKDGTCWSEFSSQSKIASEEHRGWMCIPMLWIDVLVDMDSSVLPLSFSKAVFWARSHLTMVEPETSAQTVRTWLSTSATEISTSFVWKVPTGFDDGGGGKESKNSIKVSVMHLPLIRTFNRLTTHFLAQMGQGEFRKQWTWEPSMAESLILSLLDSNDDVRQFGKCILEQVSSTRGLACGLKFLCSSSSSLAAMFLGLKHALKVVHLDSVVSKFQTLQHFFFVLCKLIKEGDLHKPDLPPNSSDDSKIRKYSSHGGFLTHPVFDSPSASIDGHSLIVELKLQEKFRHLLSRIAWPTIQMLLVEGKAFIDYSLCQMTCVRVLEILPVVFERLFQPLFKHAWDNGNMVENQSDFGWLYDLMDWGKSSLKVVVVYWKRTVIYLLNLLKGFCSHASELTVRAIEKLISCDNISIDQLTEQVSHLRVALSKEISFDNVRTTSKPKAPDVLPVPVEDVDVQILDSVTVSDKRNKNDVIVVSDDEAGKDISPVKVVASTSDSGQISWDSKKIAPADKSVSQTDTENKGSRNDTSRDLLDGLQQKDAPDITSLTSQKLDSDKLRGKQPPLRKSKGGYNNLEIKSKSSKNVPLSSQCRIDLKSSESVSSKSLNEAGNSMISETRDSVLKELVHETGADPPEAAVKSVRRQQFNLSKLTATVPKRQIIQLKTPAGSRFGNLQRLEAGVKRFKPPRLDDWYRPILEIDYFAIVGLATARKDEKRTVSRLKEVPVCFQSPEQYVDIFRPLVLEEFKAQLHSYFLEMSSWEEMYYGSLSVLSVERIDDFHLVRFVHDDSDSTSRSLFENDLLLLTKEAPENAVHDVHMVGKVERRERENKRRSSIVLIRFYFLNGSLRLNQARRQLVDRSKWHACRIMSITPQLREFQALSSIKDIPILSAILKPVNDSLGNNESSDLGLSNLSQPLQQTLKSSFNESQLQAISVTIGSPILKKDFDLSLIQGPPGTGKTRTIVAIVSGLLASLQGTRDTKNSLKGHLKQGNGTCITSRPKINQSVAIARAWQDAALARQLNEDVGRNEKSVESSFRRRVLICAQSNAAVDELVSRISSQGLYGNDGKMYKPYLVRVGNAKTVHPDSLPFFIDTLVDNRLAEERMHLSDSKKDSGIGSSAALRSNLEKLVDCIRFYEAKRANLKDGSLDLKNSLEDELHEEDETKQMSDSELEATLKKLYEEKKQLFKDLSAAQVQEKKTSEEIRAMKLKLRKSILKEAEIVVTTLSGCGGDLYVVCSESMSNYKFACPSEHTLFDAVVIDEAAQALEPATLIPLQLLKSNGTKCIMVGDPKQLPATVLSNVASKFLYECSMFERLQRAGHPVTMLTKQYRMHPEICRFPSLHFYDSKLMNGEQMSDKSASFHEIEVLGPYLFYDIMDGQELRSKNSGASSLYNEHEAEAAVELLRFFKRRYSSEFVGGRIGIITPYKCQLSLLRSRFSSAFGSSVVADMEFNTVDGFQGREVDILILSTVRAADSSSSMNGLSSSNIGFVADVRRMNVALTRAKLSLWILGNARTLKTNRNWAALVKDAEERNLVISAKQPYESLFETAPRDACKRESINNHSRRSKHAENFRGSDKLGKQNEQKVHRDKNSIRSVTRCHSTVAGDGKDFCIQSSKRKAREEHDLPGKMDLLKNVKSVIPGESVTGDESKGKERSQKKLGSSKKDKCANSRSFRECSKHELGDGHKNLKLSLLRGTKIYIEGKRSQKNLESSTSLDEGSLKSKEVNDGRDPNPGGACLDLITKRKQQREAVEAILNSSLISSKKSEPSTKSMSSKRPPSPTSVVSGRIRPPKTRKGAYREQYGHGSTNAVTMNETTGR</sequence>
<dbReference type="PANTHER" id="PTHR10887:SF495">
    <property type="entry name" value="HELICASE SENATAXIN ISOFORM X1-RELATED"/>
    <property type="match status" value="1"/>
</dbReference>
<evidence type="ECO:0000313" key="17">
    <source>
        <dbReference type="Proteomes" id="UP000657918"/>
    </source>
</evidence>
<dbReference type="GO" id="GO:0055085">
    <property type="term" value="P:transmembrane transport"/>
    <property type="evidence" value="ECO:0007669"/>
    <property type="project" value="InterPro"/>
</dbReference>
<evidence type="ECO:0000256" key="11">
    <source>
        <dbReference type="SAM" id="MobiDB-lite"/>
    </source>
</evidence>
<evidence type="ECO:0000256" key="4">
    <source>
        <dbReference type="ARBA" id="ARBA00022737"/>
    </source>
</evidence>
<evidence type="ECO:0000256" key="10">
    <source>
        <dbReference type="PROSITE-ProRule" id="PRU00282"/>
    </source>
</evidence>
<feature type="compositionally biased region" description="Basic and acidic residues" evidence="11">
    <location>
        <begin position="2308"/>
        <end position="2332"/>
    </location>
</feature>
<dbReference type="InterPro" id="IPR041677">
    <property type="entry name" value="DNA2/NAM7_AAA_11"/>
</dbReference>
<dbReference type="SUPFAM" id="SSF103506">
    <property type="entry name" value="Mitochondrial carrier"/>
    <property type="match status" value="1"/>
</dbReference>
<keyword evidence="6" id="KW-0378">Hydrolase</keyword>
<dbReference type="InterPro" id="IPR023395">
    <property type="entry name" value="MCP_dom_sf"/>
</dbReference>
<feature type="domain" description="DNA2/NAM7 helicase helicase" evidence="13">
    <location>
        <begin position="1664"/>
        <end position="2040"/>
    </location>
</feature>
<dbReference type="Pfam" id="PF00153">
    <property type="entry name" value="Mito_carr"/>
    <property type="match status" value="3"/>
</dbReference>
<dbReference type="InterPro" id="IPR045055">
    <property type="entry name" value="DNA2/NAM7-like"/>
</dbReference>
<dbReference type="InterPro" id="IPR056474">
    <property type="entry name" value="SEN1_barrel"/>
</dbReference>
<evidence type="ECO:0000256" key="7">
    <source>
        <dbReference type="ARBA" id="ARBA00022806"/>
    </source>
</evidence>
<evidence type="ECO:0000259" key="14">
    <source>
        <dbReference type="Pfam" id="PF13087"/>
    </source>
</evidence>
<evidence type="ECO:0000256" key="6">
    <source>
        <dbReference type="ARBA" id="ARBA00022801"/>
    </source>
</evidence>
<accession>A0A835MQF1</accession>
<dbReference type="InterPro" id="IPR047187">
    <property type="entry name" value="SF1_C_Upf1"/>
</dbReference>
<keyword evidence="3 10" id="KW-0812">Transmembrane</keyword>
<reference evidence="16 17" key="1">
    <citation type="submission" date="2020-10" db="EMBL/GenBank/DDBJ databases">
        <title>Plant Genome Project.</title>
        <authorList>
            <person name="Zhang R.-G."/>
        </authorList>
    </citation>
    <scope>NUCLEOTIDE SEQUENCE [LARGE SCALE GENOMIC DNA]</scope>
    <source>
        <strain evidence="16">FAFU-HL-1</strain>
        <tissue evidence="16">Leaf</tissue>
    </source>
</reference>
<dbReference type="PROSITE" id="PS50920">
    <property type="entry name" value="SOLCAR"/>
    <property type="match status" value="3"/>
</dbReference>
<gene>
    <name evidence="16" type="ORF">SADUNF_Sadunf10G0197500</name>
</gene>
<dbReference type="Gene3D" id="3.40.50.300">
    <property type="entry name" value="P-loop containing nucleotide triphosphate hydrolases"/>
    <property type="match status" value="2"/>
</dbReference>
<evidence type="ECO:0000256" key="3">
    <source>
        <dbReference type="ARBA" id="ARBA00022692"/>
    </source>
</evidence>
<dbReference type="GO" id="GO:0005524">
    <property type="term" value="F:ATP binding"/>
    <property type="evidence" value="ECO:0007669"/>
    <property type="project" value="UniProtKB-KW"/>
</dbReference>
<evidence type="ECO:0000256" key="5">
    <source>
        <dbReference type="ARBA" id="ARBA00022741"/>
    </source>
</evidence>
<dbReference type="PANTHER" id="PTHR10887">
    <property type="entry name" value="DNA2/NAM7 HELICASE FAMILY"/>
    <property type="match status" value="1"/>
</dbReference>
<dbReference type="FunFam" id="3.40.50.300:FF:000326">
    <property type="entry name" value="P-loop containing nucleoside triphosphate hydrolase"/>
    <property type="match status" value="1"/>
</dbReference>
<feature type="repeat" description="Solcar" evidence="10">
    <location>
        <begin position="165"/>
        <end position="249"/>
    </location>
</feature>
<dbReference type="SUPFAM" id="SSF52540">
    <property type="entry name" value="P-loop containing nucleoside triphosphate hydrolases"/>
    <property type="match status" value="1"/>
</dbReference>
<evidence type="ECO:0000313" key="16">
    <source>
        <dbReference type="EMBL" id="KAF9675112.1"/>
    </source>
</evidence>
<keyword evidence="17" id="KW-1185">Reference proteome</keyword>
<evidence type="ECO:0000259" key="13">
    <source>
        <dbReference type="Pfam" id="PF13086"/>
    </source>
</evidence>
<dbReference type="OrthoDB" id="6513042at2759"/>
<feature type="region of interest" description="Disordered" evidence="11">
    <location>
        <begin position="2444"/>
        <end position="2478"/>
    </location>
</feature>
<feature type="compositionally biased region" description="Basic and acidic residues" evidence="11">
    <location>
        <begin position="2359"/>
        <end position="2373"/>
    </location>
</feature>
<comment type="subcellular location">
    <subcellularLocation>
        <location evidence="1">Membrane</location>
        <topology evidence="1">Multi-pass membrane protein</topology>
    </subcellularLocation>
</comment>
<dbReference type="Proteomes" id="UP000657918">
    <property type="component" value="Unassembled WGS sequence"/>
</dbReference>
<feature type="region of interest" description="Disordered" evidence="11">
    <location>
        <begin position="2294"/>
        <end position="2338"/>
    </location>
</feature>
<feature type="transmembrane region" description="Helical" evidence="12">
    <location>
        <begin position="264"/>
        <end position="282"/>
    </location>
</feature>
<feature type="compositionally biased region" description="Basic and acidic residues" evidence="11">
    <location>
        <begin position="1259"/>
        <end position="1273"/>
    </location>
</feature>
<dbReference type="Pfam" id="PF23576">
    <property type="entry name" value="SEN1_barrel"/>
    <property type="match status" value="1"/>
</dbReference>